<gene>
    <name evidence="3" type="ORF">MIN45_P1666</name>
</gene>
<evidence type="ECO:0000259" key="2">
    <source>
        <dbReference type="SMART" id="SM00899"/>
    </source>
</evidence>
<keyword evidence="4" id="KW-1185">Reference proteome</keyword>
<sequence length="77" mass="8531">MTPSRPLSGIPAGRPVRIVDVADKRTRLRLLSLGLAPGTTIQVWRNRNGSVVIGRHHDRMAVGRDLAERILVQEETP</sequence>
<dbReference type="InterPro" id="IPR038157">
    <property type="entry name" value="FeoA_core_dom"/>
</dbReference>
<dbReference type="AlphaFoldDB" id="A0AAU9CZ38"/>
<proteinExistence type="predicted"/>
<evidence type="ECO:0000256" key="1">
    <source>
        <dbReference type="ARBA" id="ARBA00023004"/>
    </source>
</evidence>
<protein>
    <submittedName>
        <fullName evidence="3">Ferrous iron transport protein A</fullName>
    </submittedName>
</protein>
<evidence type="ECO:0000313" key="4">
    <source>
        <dbReference type="Proteomes" id="UP001321450"/>
    </source>
</evidence>
<reference evidence="4" key="1">
    <citation type="journal article" date="2024" name="Int. J. Syst. Evol. Microbiol.">
        <title>Methylomarinovum tepidoasis sp. nov., a moderately thermophilic methanotroph of the family Methylothermaceae isolated from a deep-sea hydrothermal field.</title>
        <authorList>
            <person name="Hirayama H."/>
            <person name="Takaki Y."/>
            <person name="Abe M."/>
            <person name="Miyazaki M."/>
            <person name="Uematsu K."/>
            <person name="Matsui Y."/>
            <person name="Takai K."/>
        </authorList>
    </citation>
    <scope>NUCLEOTIDE SEQUENCE [LARGE SCALE GENOMIC DNA]</scope>
    <source>
        <strain evidence="4">IN45</strain>
    </source>
</reference>
<keyword evidence="1" id="KW-0408">Iron</keyword>
<dbReference type="RefSeq" id="WP_286291593.1">
    <property type="nucleotide sequence ID" value="NZ_AP024718.1"/>
</dbReference>
<dbReference type="InterPro" id="IPR007167">
    <property type="entry name" value="Fe-transptr_FeoA-like"/>
</dbReference>
<feature type="domain" description="Ferrous iron transporter FeoA-like" evidence="2">
    <location>
        <begin position="5"/>
        <end position="74"/>
    </location>
</feature>
<accession>A0AAU9CZ38</accession>
<dbReference type="InterPro" id="IPR008988">
    <property type="entry name" value="Transcriptional_repressor_C"/>
</dbReference>
<dbReference type="Pfam" id="PF04023">
    <property type="entry name" value="FeoA"/>
    <property type="match status" value="1"/>
</dbReference>
<evidence type="ECO:0000313" key="3">
    <source>
        <dbReference type="EMBL" id="BCX89294.1"/>
    </source>
</evidence>
<dbReference type="Gene3D" id="2.30.30.90">
    <property type="match status" value="1"/>
</dbReference>
<dbReference type="EMBL" id="AP024718">
    <property type="protein sequence ID" value="BCX89294.1"/>
    <property type="molecule type" value="Genomic_DNA"/>
</dbReference>
<name>A0AAU9CZ38_9GAMM</name>
<dbReference type="InterPro" id="IPR053184">
    <property type="entry name" value="FeoA-like"/>
</dbReference>
<dbReference type="PANTHER" id="PTHR43151:SF1">
    <property type="entry name" value="SSR2333 PROTEIN"/>
    <property type="match status" value="1"/>
</dbReference>
<dbReference type="SMART" id="SM00899">
    <property type="entry name" value="FeoA"/>
    <property type="match status" value="1"/>
</dbReference>
<organism evidence="3 4">
    <name type="scientific">Methylomarinovum tepidoasis</name>
    <dbReference type="NCBI Taxonomy" id="2840183"/>
    <lineage>
        <taxon>Bacteria</taxon>
        <taxon>Pseudomonadati</taxon>
        <taxon>Pseudomonadota</taxon>
        <taxon>Gammaproteobacteria</taxon>
        <taxon>Methylococcales</taxon>
        <taxon>Methylothermaceae</taxon>
        <taxon>Methylomarinovum</taxon>
    </lineage>
</organism>
<dbReference type="SUPFAM" id="SSF50037">
    <property type="entry name" value="C-terminal domain of transcriptional repressors"/>
    <property type="match status" value="1"/>
</dbReference>
<dbReference type="PANTHER" id="PTHR43151">
    <property type="entry name" value="FEOA FAMILY PROTEIN"/>
    <property type="match status" value="1"/>
</dbReference>
<dbReference type="KEGG" id="meiy:MIN45_P1666"/>
<dbReference type="Proteomes" id="UP001321450">
    <property type="component" value="Chromosome"/>
</dbReference>
<dbReference type="GO" id="GO:0046914">
    <property type="term" value="F:transition metal ion binding"/>
    <property type="evidence" value="ECO:0007669"/>
    <property type="project" value="InterPro"/>
</dbReference>